<proteinExistence type="predicted"/>
<dbReference type="AlphaFoldDB" id="A0A085TZ24"/>
<protein>
    <submittedName>
        <fullName evidence="2">Uncharacterized protein</fullName>
    </submittedName>
</protein>
<keyword evidence="3" id="KW-1185">Reference proteome</keyword>
<gene>
    <name evidence="2" type="ORF">DW2_05060</name>
</gene>
<dbReference type="EMBL" id="AQRC01000003">
    <property type="protein sequence ID" value="KFE35971.1"/>
    <property type="molecule type" value="Genomic_DNA"/>
</dbReference>
<dbReference type="PATRIC" id="fig|1317124.6.peg.1031"/>
<dbReference type="eggNOG" id="ENOG502ZJP5">
    <property type="taxonomic scope" value="Bacteria"/>
</dbReference>
<reference evidence="3" key="1">
    <citation type="submission" date="2013-04" db="EMBL/GenBank/DDBJ databases">
        <title>Thioclava sp. 13D2W-2 Genome Sequencing.</title>
        <authorList>
            <person name="Lai Q."/>
            <person name="Li G."/>
            <person name="Shao Z."/>
        </authorList>
    </citation>
    <scope>NUCLEOTIDE SEQUENCE [LARGE SCALE GENOMIC DNA]</scope>
    <source>
        <strain evidence="3">13D2W-2</strain>
    </source>
</reference>
<evidence type="ECO:0000313" key="2">
    <source>
        <dbReference type="EMBL" id="KFE35971.1"/>
    </source>
</evidence>
<accession>A0A085TZ24</accession>
<dbReference type="Proteomes" id="UP000028607">
    <property type="component" value="Unassembled WGS sequence"/>
</dbReference>
<sequence length="178" mass="18938">MMLGLFIAATMALCLLGWAEMEPSRLGAAQGPEDGPKTRARIKARHPRRLLRRARPAAAASADEAPVAPFEEALSASSARDETVMARVVQALTPAEPDLPRISGFAQGDRILITVEGPVPPPHEIVFDQAPGGARVVIEGEPVLIIDGVAPEALRPDILEFRGHAELSDTDFRSLAPA</sequence>
<evidence type="ECO:0000256" key="1">
    <source>
        <dbReference type="SAM" id="MobiDB-lite"/>
    </source>
</evidence>
<evidence type="ECO:0000313" key="3">
    <source>
        <dbReference type="Proteomes" id="UP000028607"/>
    </source>
</evidence>
<comment type="caution">
    <text evidence="2">The sequence shown here is derived from an EMBL/GenBank/DDBJ whole genome shotgun (WGS) entry which is preliminary data.</text>
</comment>
<name>A0A085TZ24_9RHOB</name>
<feature type="compositionally biased region" description="Basic residues" evidence="1">
    <location>
        <begin position="38"/>
        <end position="55"/>
    </location>
</feature>
<organism evidence="2 3">
    <name type="scientific">Thioclava atlantica</name>
    <dbReference type="NCBI Taxonomy" id="1317124"/>
    <lineage>
        <taxon>Bacteria</taxon>
        <taxon>Pseudomonadati</taxon>
        <taxon>Pseudomonadota</taxon>
        <taxon>Alphaproteobacteria</taxon>
        <taxon>Rhodobacterales</taxon>
        <taxon>Paracoccaceae</taxon>
        <taxon>Thioclava</taxon>
    </lineage>
</organism>
<feature type="region of interest" description="Disordered" evidence="1">
    <location>
        <begin position="27"/>
        <end position="63"/>
    </location>
</feature>
<reference evidence="2 3" key="2">
    <citation type="journal article" date="2015" name="Antonie Van Leeuwenhoek">
        <title>Thioclava indica sp. nov., isolated from surface seawater of the Indian Ocean.</title>
        <authorList>
            <person name="Liu Y."/>
            <person name="Lai Q."/>
            <person name="Du J."/>
            <person name="Xu H."/>
            <person name="Jiang L."/>
            <person name="Shao Z."/>
        </authorList>
    </citation>
    <scope>NUCLEOTIDE SEQUENCE [LARGE SCALE GENOMIC DNA]</scope>
    <source>
        <strain evidence="2 3">13D2W-2</strain>
    </source>
</reference>